<reference evidence="3" key="1">
    <citation type="submission" date="2022-02" db="EMBL/GenBank/DDBJ databases">
        <authorList>
            <person name="Henning P.M."/>
            <person name="McCubbin A.G."/>
            <person name="Shore J.S."/>
        </authorList>
    </citation>
    <scope>NUCLEOTIDE SEQUENCE</scope>
    <source>
        <strain evidence="3">F60SS</strain>
        <tissue evidence="3">Leaves</tissue>
    </source>
</reference>
<protein>
    <recommendedName>
        <fullName evidence="2">Peptidase C1A papain C-terminal domain-containing protein</fullName>
    </recommendedName>
</protein>
<feature type="region of interest" description="Disordered" evidence="1">
    <location>
        <begin position="135"/>
        <end position="217"/>
    </location>
</feature>
<sequence length="217" mass="23613">MEALHKGPVVGCLDVSEDFHGLARGAIYQGVAEEEEIFDSSDNDEPSDVDAHAICITGYYGRGLEGYFRCLNSWGKWCDRGFCKISKTAFYLFLIPESDTKHHQHEAGVGDTVTKHHRHEAGVGDTVTKRHRHEAGVGDTGTKHHRHEAGVGDTGTKHHRHEAGVRDTGTKHHRHEAGVQDIVFQAPTPQGKGPGHSLPSTTLASPSGESAKNMCNP</sequence>
<evidence type="ECO:0000256" key="1">
    <source>
        <dbReference type="SAM" id="MobiDB-lite"/>
    </source>
</evidence>
<keyword evidence="4" id="KW-1185">Reference proteome</keyword>
<dbReference type="InterPro" id="IPR038765">
    <property type="entry name" value="Papain-like_cys_pep_sf"/>
</dbReference>
<comment type="caution">
    <text evidence="3">The sequence shown here is derived from an EMBL/GenBank/DDBJ whole genome shotgun (WGS) entry which is preliminary data.</text>
</comment>
<proteinExistence type="predicted"/>
<accession>A0A9Q0FQR2</accession>
<dbReference type="Gene3D" id="3.90.70.10">
    <property type="entry name" value="Cysteine proteinases"/>
    <property type="match status" value="1"/>
</dbReference>
<dbReference type="AlphaFoldDB" id="A0A9Q0FQR2"/>
<dbReference type="GO" id="GO:0006508">
    <property type="term" value="P:proteolysis"/>
    <property type="evidence" value="ECO:0007669"/>
    <property type="project" value="InterPro"/>
</dbReference>
<feature type="compositionally biased region" description="Polar residues" evidence="1">
    <location>
        <begin position="198"/>
        <end position="217"/>
    </location>
</feature>
<dbReference type="Pfam" id="PF00112">
    <property type="entry name" value="Peptidase_C1"/>
    <property type="match status" value="1"/>
</dbReference>
<evidence type="ECO:0000313" key="4">
    <source>
        <dbReference type="Proteomes" id="UP001141552"/>
    </source>
</evidence>
<dbReference type="InterPro" id="IPR000668">
    <property type="entry name" value="Peptidase_C1A_C"/>
</dbReference>
<gene>
    <name evidence="3" type="ORF">Tsubulata_033315</name>
</gene>
<dbReference type="SUPFAM" id="SSF54001">
    <property type="entry name" value="Cysteine proteinases"/>
    <property type="match status" value="1"/>
</dbReference>
<feature type="domain" description="Peptidase C1A papain C-terminal" evidence="2">
    <location>
        <begin position="4"/>
        <end position="88"/>
    </location>
</feature>
<organism evidence="3 4">
    <name type="scientific">Turnera subulata</name>
    <dbReference type="NCBI Taxonomy" id="218843"/>
    <lineage>
        <taxon>Eukaryota</taxon>
        <taxon>Viridiplantae</taxon>
        <taxon>Streptophyta</taxon>
        <taxon>Embryophyta</taxon>
        <taxon>Tracheophyta</taxon>
        <taxon>Spermatophyta</taxon>
        <taxon>Magnoliopsida</taxon>
        <taxon>eudicotyledons</taxon>
        <taxon>Gunneridae</taxon>
        <taxon>Pentapetalae</taxon>
        <taxon>rosids</taxon>
        <taxon>fabids</taxon>
        <taxon>Malpighiales</taxon>
        <taxon>Passifloraceae</taxon>
        <taxon>Turnera</taxon>
    </lineage>
</organism>
<evidence type="ECO:0000259" key="2">
    <source>
        <dbReference type="Pfam" id="PF00112"/>
    </source>
</evidence>
<dbReference type="EMBL" id="JAKUCV010004246">
    <property type="protein sequence ID" value="KAJ4836014.1"/>
    <property type="molecule type" value="Genomic_DNA"/>
</dbReference>
<evidence type="ECO:0000313" key="3">
    <source>
        <dbReference type="EMBL" id="KAJ4836014.1"/>
    </source>
</evidence>
<dbReference type="GO" id="GO:0008234">
    <property type="term" value="F:cysteine-type peptidase activity"/>
    <property type="evidence" value="ECO:0007669"/>
    <property type="project" value="InterPro"/>
</dbReference>
<dbReference type="Proteomes" id="UP001141552">
    <property type="component" value="Unassembled WGS sequence"/>
</dbReference>
<name>A0A9Q0FQR2_9ROSI</name>
<reference evidence="3" key="2">
    <citation type="journal article" date="2023" name="Plants (Basel)">
        <title>Annotation of the Turnera subulata (Passifloraceae) Draft Genome Reveals the S-Locus Evolved after the Divergence of Turneroideae from Passifloroideae in a Stepwise Manner.</title>
        <authorList>
            <person name="Henning P.M."/>
            <person name="Roalson E.H."/>
            <person name="Mir W."/>
            <person name="McCubbin A.G."/>
            <person name="Shore J.S."/>
        </authorList>
    </citation>
    <scope>NUCLEOTIDE SEQUENCE</scope>
    <source>
        <strain evidence="3">F60SS</strain>
    </source>
</reference>